<proteinExistence type="predicted"/>
<dbReference type="EMBL" id="JBBHLI010000009">
    <property type="protein sequence ID" value="MEK9502034.1"/>
    <property type="molecule type" value="Genomic_DNA"/>
</dbReference>
<keyword evidence="2" id="KW-1185">Reference proteome</keyword>
<protein>
    <recommendedName>
        <fullName evidence="3">YecA family protein</fullName>
    </recommendedName>
</protein>
<sequence length="73" mass="7998">MKESLSTHEAYAAMFAYLEQIYGRTRSDDLGALLGGMSLLSDGETADPAAWQDWIKAVERATTGNVDMAQKLE</sequence>
<gene>
    <name evidence="1" type="ORF">WI372_13660</name>
</gene>
<name>A0ABU9EBE7_9BACT</name>
<evidence type="ECO:0000313" key="2">
    <source>
        <dbReference type="Proteomes" id="UP001484239"/>
    </source>
</evidence>
<comment type="caution">
    <text evidence="1">The sequence shown here is derived from an EMBL/GenBank/DDBJ whole genome shotgun (WGS) entry which is preliminary data.</text>
</comment>
<organism evidence="1 2">
    <name type="scientific">Gaopeijia maritima</name>
    <dbReference type="NCBI Taxonomy" id="3119007"/>
    <lineage>
        <taxon>Bacteria</taxon>
        <taxon>Pseudomonadati</taxon>
        <taxon>Gemmatimonadota</taxon>
        <taxon>Longimicrobiia</taxon>
        <taxon>Gaopeijiales</taxon>
        <taxon>Gaopeijiaceae</taxon>
        <taxon>Gaopeijia</taxon>
    </lineage>
</organism>
<dbReference type="Proteomes" id="UP001484239">
    <property type="component" value="Unassembled WGS sequence"/>
</dbReference>
<dbReference type="RefSeq" id="WP_405276855.1">
    <property type="nucleotide sequence ID" value="NZ_CP144380.1"/>
</dbReference>
<evidence type="ECO:0008006" key="3">
    <source>
        <dbReference type="Google" id="ProtNLM"/>
    </source>
</evidence>
<reference evidence="1 2" key="1">
    <citation type="submission" date="2024-02" db="EMBL/GenBank/DDBJ databases">
        <title>A novel Gemmatimonadota bacterium.</title>
        <authorList>
            <person name="Du Z.-J."/>
            <person name="Ye Y.-Q."/>
        </authorList>
    </citation>
    <scope>NUCLEOTIDE SEQUENCE [LARGE SCALE GENOMIC DNA]</scope>
    <source>
        <strain evidence="1 2">DH-20</strain>
    </source>
</reference>
<accession>A0ABU9EBE7</accession>
<evidence type="ECO:0000313" key="1">
    <source>
        <dbReference type="EMBL" id="MEK9502034.1"/>
    </source>
</evidence>